<feature type="transmembrane region" description="Helical" evidence="1">
    <location>
        <begin position="123"/>
        <end position="143"/>
    </location>
</feature>
<proteinExistence type="predicted"/>
<protein>
    <recommendedName>
        <fullName evidence="4">DUF202 domain-containing protein</fullName>
    </recommendedName>
</protein>
<dbReference type="STRING" id="27342.A0A0H2RWL5"/>
<dbReference type="PANTHER" id="PTHR38646">
    <property type="entry name" value="YALI0F00814P"/>
    <property type="match status" value="1"/>
</dbReference>
<dbReference type="EMBL" id="KQ086063">
    <property type="protein sequence ID" value="KLO09216.1"/>
    <property type="molecule type" value="Genomic_DNA"/>
</dbReference>
<evidence type="ECO:0000313" key="3">
    <source>
        <dbReference type="Proteomes" id="UP000053477"/>
    </source>
</evidence>
<evidence type="ECO:0000313" key="2">
    <source>
        <dbReference type="EMBL" id="KLO09216.1"/>
    </source>
</evidence>
<evidence type="ECO:0000256" key="1">
    <source>
        <dbReference type="SAM" id="Phobius"/>
    </source>
</evidence>
<keyword evidence="1" id="KW-0472">Membrane</keyword>
<dbReference type="AlphaFoldDB" id="A0A0H2RWL5"/>
<sequence>MTSRQSPYVRGHRANSFVPLDITELVEIRARQRTFGGAYARTALGNLGYSILFLKLFDRRFYKIGLLYALLAAFLLVIATIRAKHNKHDFADHPDEDYSRAIQTKGQSNARIFGRPFVTAGRIAVAIVIGVGIIEMTLFVLVLKL</sequence>
<dbReference type="OrthoDB" id="2555434at2759"/>
<name>A0A0H2RWL5_9AGAM</name>
<organism evidence="2 3">
    <name type="scientific">Schizopora paradoxa</name>
    <dbReference type="NCBI Taxonomy" id="27342"/>
    <lineage>
        <taxon>Eukaryota</taxon>
        <taxon>Fungi</taxon>
        <taxon>Dikarya</taxon>
        <taxon>Basidiomycota</taxon>
        <taxon>Agaricomycotina</taxon>
        <taxon>Agaricomycetes</taxon>
        <taxon>Hymenochaetales</taxon>
        <taxon>Schizoporaceae</taxon>
        <taxon>Schizopora</taxon>
    </lineage>
</organism>
<keyword evidence="1" id="KW-1133">Transmembrane helix</keyword>
<reference evidence="2 3" key="1">
    <citation type="submission" date="2015-04" db="EMBL/GenBank/DDBJ databases">
        <title>Complete genome sequence of Schizopora paradoxa KUC8140, a cosmopolitan wood degrader in East Asia.</title>
        <authorList>
            <consortium name="DOE Joint Genome Institute"/>
            <person name="Min B."/>
            <person name="Park H."/>
            <person name="Jang Y."/>
            <person name="Kim J.-J."/>
            <person name="Kim K.H."/>
            <person name="Pangilinan J."/>
            <person name="Lipzen A."/>
            <person name="Riley R."/>
            <person name="Grigoriev I.V."/>
            <person name="Spatafora J.W."/>
            <person name="Choi I.-G."/>
        </authorList>
    </citation>
    <scope>NUCLEOTIDE SEQUENCE [LARGE SCALE GENOMIC DNA]</scope>
    <source>
        <strain evidence="2 3">KUC8140</strain>
    </source>
</reference>
<feature type="transmembrane region" description="Helical" evidence="1">
    <location>
        <begin position="61"/>
        <end position="81"/>
    </location>
</feature>
<evidence type="ECO:0008006" key="4">
    <source>
        <dbReference type="Google" id="ProtNLM"/>
    </source>
</evidence>
<dbReference type="PANTHER" id="PTHR38646:SF1">
    <property type="entry name" value="DUF202 DOMAIN-CONTAINING PROTEIN"/>
    <property type="match status" value="1"/>
</dbReference>
<dbReference type="InParanoid" id="A0A0H2RWL5"/>
<keyword evidence="3" id="KW-1185">Reference proteome</keyword>
<gene>
    <name evidence="2" type="ORF">SCHPADRAFT_916732</name>
</gene>
<dbReference type="Proteomes" id="UP000053477">
    <property type="component" value="Unassembled WGS sequence"/>
</dbReference>
<keyword evidence="1" id="KW-0812">Transmembrane</keyword>
<accession>A0A0H2RWL5</accession>